<dbReference type="OrthoDB" id="5289062at2"/>
<keyword evidence="4" id="KW-0029">Amino-acid transport</keyword>
<dbReference type="AlphaFoldDB" id="A0A2S0N355"/>
<dbReference type="CDD" id="cd06329">
    <property type="entry name" value="PBP1_SBP-like"/>
    <property type="match status" value="1"/>
</dbReference>
<organism evidence="6 7">
    <name type="scientific">Simplicispira suum</name>
    <dbReference type="NCBI Taxonomy" id="2109915"/>
    <lineage>
        <taxon>Bacteria</taxon>
        <taxon>Pseudomonadati</taxon>
        <taxon>Pseudomonadota</taxon>
        <taxon>Betaproteobacteria</taxon>
        <taxon>Burkholderiales</taxon>
        <taxon>Comamonadaceae</taxon>
        <taxon>Simplicispira</taxon>
    </lineage>
</organism>
<dbReference type="PANTHER" id="PTHR30483">
    <property type="entry name" value="LEUCINE-SPECIFIC-BINDING PROTEIN"/>
    <property type="match status" value="1"/>
</dbReference>
<dbReference type="KEGG" id="simp:C6571_15780"/>
<gene>
    <name evidence="6" type="ORF">C6571_15780</name>
</gene>
<accession>A0A2S0N355</accession>
<keyword evidence="3" id="KW-0732">Signal</keyword>
<dbReference type="Proteomes" id="UP000239326">
    <property type="component" value="Chromosome"/>
</dbReference>
<comment type="similarity">
    <text evidence="1">Belongs to the leucine-binding protein family.</text>
</comment>
<evidence type="ECO:0000313" key="6">
    <source>
        <dbReference type="EMBL" id="AVO42556.1"/>
    </source>
</evidence>
<dbReference type="InterPro" id="IPR000709">
    <property type="entry name" value="Leu_Ile_Val-bd"/>
</dbReference>
<evidence type="ECO:0000256" key="1">
    <source>
        <dbReference type="ARBA" id="ARBA00010062"/>
    </source>
</evidence>
<feature type="domain" description="Leucine-binding protein" evidence="5">
    <location>
        <begin position="17"/>
        <end position="366"/>
    </location>
</feature>
<dbReference type="InterPro" id="IPR028082">
    <property type="entry name" value="Peripla_BP_I"/>
</dbReference>
<keyword evidence="2" id="KW-0813">Transport</keyword>
<reference evidence="6 7" key="1">
    <citation type="submission" date="2018-03" db="EMBL/GenBank/DDBJ databases">
        <title>Genome sequencing of Simplicispira sp.</title>
        <authorList>
            <person name="Kim S.-J."/>
            <person name="Heo J."/>
            <person name="Kwon S.-W."/>
        </authorList>
    </citation>
    <scope>NUCLEOTIDE SEQUENCE [LARGE SCALE GENOMIC DNA]</scope>
    <source>
        <strain evidence="6 7">SC1-8</strain>
    </source>
</reference>
<evidence type="ECO:0000313" key="7">
    <source>
        <dbReference type="Proteomes" id="UP000239326"/>
    </source>
</evidence>
<evidence type="ECO:0000256" key="2">
    <source>
        <dbReference type="ARBA" id="ARBA00022448"/>
    </source>
</evidence>
<evidence type="ECO:0000256" key="3">
    <source>
        <dbReference type="ARBA" id="ARBA00022729"/>
    </source>
</evidence>
<dbReference type="GO" id="GO:0006865">
    <property type="term" value="P:amino acid transport"/>
    <property type="evidence" value="ECO:0007669"/>
    <property type="project" value="UniProtKB-KW"/>
</dbReference>
<evidence type="ECO:0000259" key="5">
    <source>
        <dbReference type="Pfam" id="PF13458"/>
    </source>
</evidence>
<keyword evidence="7" id="KW-1185">Reference proteome</keyword>
<dbReference type="Gene3D" id="3.40.50.2300">
    <property type="match status" value="2"/>
</dbReference>
<dbReference type="PRINTS" id="PR00337">
    <property type="entry name" value="LEUILEVALBP"/>
</dbReference>
<dbReference type="PANTHER" id="PTHR30483:SF6">
    <property type="entry name" value="PERIPLASMIC BINDING PROTEIN OF ABC TRANSPORTER FOR NATURAL AMINO ACIDS"/>
    <property type="match status" value="1"/>
</dbReference>
<dbReference type="EMBL" id="CP027669">
    <property type="protein sequence ID" value="AVO42556.1"/>
    <property type="molecule type" value="Genomic_DNA"/>
</dbReference>
<dbReference type="SUPFAM" id="SSF53822">
    <property type="entry name" value="Periplasmic binding protein-like I"/>
    <property type="match status" value="1"/>
</dbReference>
<dbReference type="InterPro" id="IPR028081">
    <property type="entry name" value="Leu-bd"/>
</dbReference>
<evidence type="ECO:0000256" key="4">
    <source>
        <dbReference type="ARBA" id="ARBA00022970"/>
    </source>
</evidence>
<name>A0A2S0N355_9BURK</name>
<dbReference type="InterPro" id="IPR051010">
    <property type="entry name" value="BCAA_transport"/>
</dbReference>
<protein>
    <submittedName>
        <fullName evidence="6">Branched-chain amino acid ABC transporter substrate-binding protein</fullName>
    </submittedName>
</protein>
<sequence length="403" mass="44064">MAAGLCALPIVASAQDTIKVAYIDPLSGSAAVTGEHGARHFRYLIDKVNAAGGVLGGKKLELVLFDNKGAPQETIVQAQKAIDDGVKFIYQGFGSNVALALTDFIAKHDERNPDKRVLYLSYGPMDPALTNEKCNFWHYRFESDSNVKISALVEFMKGQPALKNVYLINQDYSFGQSVRTEARKQLRDKRPDVKIVGDELHPLLKVNDFAPYIAKIRASGADSVITGNWGADLSLLLKAAGDAGLKTQWYTIYGGLAGAPTAIKQAGLDGQVFQVVNWHANVPGDEMQALNADFRRQYNEQGWWYLQAKTSIDMLVRAINKVGSADPVKVGLALEGMRYKNAIGADVLMRKEDHQLIQDLYVASFSSGVPVDEEKTGWGWKTVATVPASALTPATTCRMVRPE</sequence>
<proteinExistence type="inferred from homology"/>
<dbReference type="Pfam" id="PF13458">
    <property type="entry name" value="Peripla_BP_6"/>
    <property type="match status" value="1"/>
</dbReference>